<sequence length="550" mass="62480">MLVFNQKPVVGMNGNVGPDLCVSQKRRSRFVLVTICFVHGIQDCSRLAGVRRCVQDSGFTAIVVVPKLDKKGSFSYTRDNDGSPSSYIPIACPSLASRSTSLPEIPQESGIINSEEYEMSDLDLKLGDWNLPKVPTKEFYKSFAWTLNSFKTDFHVRTIEQVYGINKEYETCNLFNPAQIKAHLKKGHHFLHIGLVQVGVKPLIRSGLNNSVLLALRDTRHIRFNDSLLGTVQASLSNGQVHFDCFPNFTVHLHDNNVMQALTLNIKTHGTLMTQGTSQIALIYRVYYKCIKTNMNVGALDRKKVGETLLIQTNIHGKVQVPRTLRWDEISFPDDWKLHNENHPLLIQEPDQDPELDFVQQLADGSVSLSFDKSRFRSPLDDYKLRPPIDLSRFPSQQPPILLRDRPVSQASSSRPLAPFPRSRRDLGPEFQGVKTRSQVSTPCYTAKQDSVVDQDDNNNPKVGSPSGTDMEDPYRDNIEDFELKVLKKDFEPDMVYLGKEFDLEENRVKREAYRANHTKEQKKEVLEAWKSGFWQSGLADKCYLSLYKG</sequence>
<evidence type="ECO:0000313" key="2">
    <source>
        <dbReference type="EMBL" id="KAK9988116.1"/>
    </source>
</evidence>
<protein>
    <submittedName>
        <fullName evidence="2">Uncharacterized protein</fullName>
    </submittedName>
</protein>
<comment type="caution">
    <text evidence="2">The sequence shown here is derived from an EMBL/GenBank/DDBJ whole genome shotgun (WGS) entry which is preliminary data.</text>
</comment>
<dbReference type="PANTHER" id="PTHR47599">
    <property type="entry name" value="CELL-TO-CELL MOVEMENT PROTEIN"/>
    <property type="match status" value="1"/>
</dbReference>
<organism evidence="2 3">
    <name type="scientific">Lithocarpus litseifolius</name>
    <dbReference type="NCBI Taxonomy" id="425828"/>
    <lineage>
        <taxon>Eukaryota</taxon>
        <taxon>Viridiplantae</taxon>
        <taxon>Streptophyta</taxon>
        <taxon>Embryophyta</taxon>
        <taxon>Tracheophyta</taxon>
        <taxon>Spermatophyta</taxon>
        <taxon>Magnoliopsida</taxon>
        <taxon>eudicotyledons</taxon>
        <taxon>Gunneridae</taxon>
        <taxon>Pentapetalae</taxon>
        <taxon>rosids</taxon>
        <taxon>fabids</taxon>
        <taxon>Fagales</taxon>
        <taxon>Fagaceae</taxon>
        <taxon>Lithocarpus</taxon>
    </lineage>
</organism>
<keyword evidence="3" id="KW-1185">Reference proteome</keyword>
<dbReference type="PANTHER" id="PTHR47599:SF4">
    <property type="entry name" value="POLYPROTEIN"/>
    <property type="match status" value="1"/>
</dbReference>
<gene>
    <name evidence="2" type="ORF">SO802_028355</name>
</gene>
<dbReference type="AlphaFoldDB" id="A0AAW2BQB1"/>
<dbReference type="Proteomes" id="UP001459277">
    <property type="component" value="Unassembled WGS sequence"/>
</dbReference>
<evidence type="ECO:0000256" key="1">
    <source>
        <dbReference type="SAM" id="MobiDB-lite"/>
    </source>
</evidence>
<feature type="compositionally biased region" description="Polar residues" evidence="1">
    <location>
        <begin position="435"/>
        <end position="444"/>
    </location>
</feature>
<dbReference type="InterPro" id="IPR028919">
    <property type="entry name" value="Viral_movement"/>
</dbReference>
<proteinExistence type="predicted"/>
<dbReference type="InterPro" id="IPR051596">
    <property type="entry name" value="Caulimoviridae_Movement"/>
</dbReference>
<evidence type="ECO:0000313" key="3">
    <source>
        <dbReference type="Proteomes" id="UP001459277"/>
    </source>
</evidence>
<dbReference type="Pfam" id="PF01107">
    <property type="entry name" value="MP"/>
    <property type="match status" value="1"/>
</dbReference>
<feature type="region of interest" description="Disordered" evidence="1">
    <location>
        <begin position="387"/>
        <end position="475"/>
    </location>
</feature>
<reference evidence="2 3" key="1">
    <citation type="submission" date="2024-01" db="EMBL/GenBank/DDBJ databases">
        <title>A telomere-to-telomere, gap-free genome of sweet tea (Lithocarpus litseifolius).</title>
        <authorList>
            <person name="Zhou J."/>
        </authorList>
    </citation>
    <scope>NUCLEOTIDE SEQUENCE [LARGE SCALE GENOMIC DNA]</scope>
    <source>
        <strain evidence="2">Zhou-2022a</strain>
        <tissue evidence="2">Leaf</tissue>
    </source>
</reference>
<name>A0AAW2BQB1_9ROSI</name>
<accession>A0AAW2BQB1</accession>
<dbReference type="EMBL" id="JAZDWU010000010">
    <property type="protein sequence ID" value="KAK9988116.1"/>
    <property type="molecule type" value="Genomic_DNA"/>
</dbReference>